<sequence>MPIPAISSFKHR</sequence>
<reference evidence="1" key="2">
    <citation type="journal article" date="2015" name="Fish Shellfish Immunol.">
        <title>Early steps in the European eel (Anguilla anguilla)-Vibrio vulnificus interaction in the gills: Role of the RtxA13 toxin.</title>
        <authorList>
            <person name="Callol A."/>
            <person name="Pajuelo D."/>
            <person name="Ebbesson L."/>
            <person name="Teles M."/>
            <person name="MacKenzie S."/>
            <person name="Amaro C."/>
        </authorList>
    </citation>
    <scope>NUCLEOTIDE SEQUENCE</scope>
</reference>
<protein>
    <submittedName>
        <fullName evidence="1">Uncharacterized protein</fullName>
    </submittedName>
</protein>
<organism evidence="1">
    <name type="scientific">Anguilla anguilla</name>
    <name type="common">European freshwater eel</name>
    <name type="synonym">Muraena anguilla</name>
    <dbReference type="NCBI Taxonomy" id="7936"/>
    <lineage>
        <taxon>Eukaryota</taxon>
        <taxon>Metazoa</taxon>
        <taxon>Chordata</taxon>
        <taxon>Craniata</taxon>
        <taxon>Vertebrata</taxon>
        <taxon>Euteleostomi</taxon>
        <taxon>Actinopterygii</taxon>
        <taxon>Neopterygii</taxon>
        <taxon>Teleostei</taxon>
        <taxon>Anguilliformes</taxon>
        <taxon>Anguillidae</taxon>
        <taxon>Anguilla</taxon>
    </lineage>
</organism>
<dbReference type="EMBL" id="GBXM01048528">
    <property type="protein sequence ID" value="JAH60049.1"/>
    <property type="molecule type" value="Transcribed_RNA"/>
</dbReference>
<proteinExistence type="predicted"/>
<accession>A0A0E9U2B2</accession>
<reference evidence="1" key="1">
    <citation type="submission" date="2014-11" db="EMBL/GenBank/DDBJ databases">
        <authorList>
            <person name="Amaro Gonzalez C."/>
        </authorList>
    </citation>
    <scope>NUCLEOTIDE SEQUENCE</scope>
</reference>
<evidence type="ECO:0000313" key="1">
    <source>
        <dbReference type="EMBL" id="JAH60049.1"/>
    </source>
</evidence>
<name>A0A0E9U2B2_ANGAN</name>